<keyword evidence="4" id="KW-1185">Reference proteome</keyword>
<keyword evidence="1" id="KW-0812">Transmembrane</keyword>
<dbReference type="EMBL" id="JACHYB010000002">
    <property type="protein sequence ID" value="MBB3188688.1"/>
    <property type="molecule type" value="Genomic_DNA"/>
</dbReference>
<accession>A0A7W5H2H5</accession>
<feature type="domain" description="VTT" evidence="2">
    <location>
        <begin position="29"/>
        <end position="141"/>
    </location>
</feature>
<evidence type="ECO:0000313" key="3">
    <source>
        <dbReference type="EMBL" id="MBB3188688.1"/>
    </source>
</evidence>
<evidence type="ECO:0000259" key="2">
    <source>
        <dbReference type="Pfam" id="PF09335"/>
    </source>
</evidence>
<sequence>MEGLVEWGYIGLFIASFLAATILPIGSEIVFAGLIYGGWDVWTCIAVATIGNTLGGITTYWLGRLGKIEWIEKYMKIKKEKVERFEQKMYNRGDWLAVFSFVPGIGDVIVVACGYFRTNFWGTTIAMTIGKFGRYVIWMYVQGWLMH</sequence>
<feature type="transmembrane region" description="Helical" evidence="1">
    <location>
        <begin position="7"/>
        <end position="27"/>
    </location>
</feature>
<dbReference type="RefSeq" id="WP_183414419.1">
    <property type="nucleotide sequence ID" value="NZ_JACHYB010000002.1"/>
</dbReference>
<dbReference type="PANTHER" id="PTHR42709">
    <property type="entry name" value="ALKALINE PHOSPHATASE LIKE PROTEIN"/>
    <property type="match status" value="1"/>
</dbReference>
<reference evidence="3 4" key="1">
    <citation type="submission" date="2020-08" db="EMBL/GenBank/DDBJ databases">
        <title>Genomic Encyclopedia of Type Strains, Phase IV (KMG-IV): sequencing the most valuable type-strain genomes for metagenomic binning, comparative biology and taxonomic classification.</title>
        <authorList>
            <person name="Goeker M."/>
        </authorList>
    </citation>
    <scope>NUCLEOTIDE SEQUENCE [LARGE SCALE GENOMIC DNA]</scope>
    <source>
        <strain evidence="3 4">DSM 27471</strain>
    </source>
</reference>
<proteinExistence type="predicted"/>
<name>A0A7W5H2H5_9PORP</name>
<comment type="caution">
    <text evidence="3">The sequence shown here is derived from an EMBL/GenBank/DDBJ whole genome shotgun (WGS) entry which is preliminary data.</text>
</comment>
<dbReference type="InterPro" id="IPR032816">
    <property type="entry name" value="VTT_dom"/>
</dbReference>
<feature type="transmembrane region" description="Helical" evidence="1">
    <location>
        <begin position="39"/>
        <end position="63"/>
    </location>
</feature>
<feature type="transmembrane region" description="Helical" evidence="1">
    <location>
        <begin position="95"/>
        <end position="117"/>
    </location>
</feature>
<dbReference type="Pfam" id="PF09335">
    <property type="entry name" value="VTT_dom"/>
    <property type="match status" value="1"/>
</dbReference>
<protein>
    <submittedName>
        <fullName evidence="3">Membrane protein YqaA with SNARE-associated domain</fullName>
    </submittedName>
</protein>
<dbReference type="AlphaFoldDB" id="A0A7W5H2H5"/>
<dbReference type="InterPro" id="IPR051311">
    <property type="entry name" value="DedA_domain"/>
</dbReference>
<evidence type="ECO:0000256" key="1">
    <source>
        <dbReference type="SAM" id="Phobius"/>
    </source>
</evidence>
<keyword evidence="1" id="KW-0472">Membrane</keyword>
<organism evidence="3 4">
    <name type="scientific">Microbacter margulisiae</name>
    <dbReference type="NCBI Taxonomy" id="1350067"/>
    <lineage>
        <taxon>Bacteria</taxon>
        <taxon>Pseudomonadati</taxon>
        <taxon>Bacteroidota</taxon>
        <taxon>Bacteroidia</taxon>
        <taxon>Bacteroidales</taxon>
        <taxon>Porphyromonadaceae</taxon>
        <taxon>Microbacter</taxon>
    </lineage>
</organism>
<dbReference type="Proteomes" id="UP000544222">
    <property type="component" value="Unassembled WGS sequence"/>
</dbReference>
<gene>
    <name evidence="3" type="ORF">FHX64_002886</name>
</gene>
<dbReference type="PANTHER" id="PTHR42709:SF4">
    <property type="entry name" value="INNER MEMBRANE PROTEIN YQAA"/>
    <property type="match status" value="1"/>
</dbReference>
<keyword evidence="1" id="KW-1133">Transmembrane helix</keyword>
<evidence type="ECO:0000313" key="4">
    <source>
        <dbReference type="Proteomes" id="UP000544222"/>
    </source>
</evidence>